<keyword evidence="3" id="KW-1133">Transmembrane helix</keyword>
<proteinExistence type="predicted"/>
<comment type="caution">
    <text evidence="5">The sequence shown here is derived from an EMBL/GenBank/DDBJ whole genome shotgun (WGS) entry which is preliminary data.</text>
</comment>
<evidence type="ECO:0000256" key="3">
    <source>
        <dbReference type="SAM" id="Phobius"/>
    </source>
</evidence>
<dbReference type="Gene3D" id="1.10.10.60">
    <property type="entry name" value="Homeodomain-like"/>
    <property type="match status" value="1"/>
</dbReference>
<sequence length="515" mass="60732">MLNFYISVNRSLNFFLVLLFIFSSMNLFGKSQNEKAEFLRQKNNDLVEENLRILDSTITTAYRLNNKTVLSEAYIDKGNYFLTQRNYSNALKNFTISSNISKEIKNDFTYYSALVGIAKAKENLTEINASIKLYEESLTYFEKSKSQPKAFSLYLTILGQLTYLYGKTNNITKSEYYNKIELAETKDTVNYQYALKNKGIIDFYKKDYRSAFYTIKKAQQTFWKLNDIKWYTISEQFLGEILYQEKKNKEAKEYFDNVIEFSKQYNILDEEIRLSYERVIEYNEMYGNNQDKLVAVNNLLSFDSLFYISDNIILKPNIDKYENAFLKTERNQLKEKNRTYKMLAFFSLVCVVVISCVVIFKTNQKLKRKQSSLLESIDNISSSNSREAAFNKLKRSNDNIILDQDFEESLLLFEKQELFLNPKVSLNDLVIELNANRSVVSNYINRSRSKNFNQYINQLRINHILKRLESEPNLRKYTIDALAEEIGFNSRKTFSDAFLEHTGFRPSNYIKKFDF</sequence>
<dbReference type="SMART" id="SM00342">
    <property type="entry name" value="HTH_ARAC"/>
    <property type="match status" value="1"/>
</dbReference>
<protein>
    <submittedName>
        <fullName evidence="5">AraC family transcriptional regulator</fullName>
    </submittedName>
</protein>
<dbReference type="OrthoDB" id="5295174at2"/>
<evidence type="ECO:0000256" key="2">
    <source>
        <dbReference type="ARBA" id="ARBA00023163"/>
    </source>
</evidence>
<dbReference type="Pfam" id="PF12833">
    <property type="entry name" value="HTH_18"/>
    <property type="match status" value="1"/>
</dbReference>
<organism evidence="5 6">
    <name type="scientific">Faecalibacter macacae</name>
    <dbReference type="NCBI Taxonomy" id="1859289"/>
    <lineage>
        <taxon>Bacteria</taxon>
        <taxon>Pseudomonadati</taxon>
        <taxon>Bacteroidota</taxon>
        <taxon>Flavobacteriia</taxon>
        <taxon>Flavobacteriales</taxon>
        <taxon>Weeksellaceae</taxon>
        <taxon>Faecalibacter</taxon>
    </lineage>
</organism>
<evidence type="ECO:0000256" key="1">
    <source>
        <dbReference type="ARBA" id="ARBA00023015"/>
    </source>
</evidence>
<name>A0A3L9M6U7_9FLAO</name>
<dbReference type="SMART" id="SM00028">
    <property type="entry name" value="TPR"/>
    <property type="match status" value="3"/>
</dbReference>
<dbReference type="EMBL" id="RDOJ01000020">
    <property type="protein sequence ID" value="RLZ06994.1"/>
    <property type="molecule type" value="Genomic_DNA"/>
</dbReference>
<evidence type="ECO:0000313" key="5">
    <source>
        <dbReference type="EMBL" id="RLZ06994.1"/>
    </source>
</evidence>
<dbReference type="Gene3D" id="1.25.40.10">
    <property type="entry name" value="Tetratricopeptide repeat domain"/>
    <property type="match status" value="1"/>
</dbReference>
<evidence type="ECO:0000259" key="4">
    <source>
        <dbReference type="PROSITE" id="PS01124"/>
    </source>
</evidence>
<dbReference type="AlphaFoldDB" id="A0A3L9M6U7"/>
<reference evidence="5 6" key="1">
    <citation type="submission" date="2018-10" db="EMBL/GenBank/DDBJ databases">
        <authorList>
            <person name="Chen X."/>
        </authorList>
    </citation>
    <scope>NUCLEOTIDE SEQUENCE [LARGE SCALE GENOMIC DNA]</scope>
    <source>
        <strain evidence="5 6">YIM 102668</strain>
    </source>
</reference>
<keyword evidence="3" id="KW-0812">Transmembrane</keyword>
<dbReference type="GO" id="GO:0003700">
    <property type="term" value="F:DNA-binding transcription factor activity"/>
    <property type="evidence" value="ECO:0007669"/>
    <property type="project" value="InterPro"/>
</dbReference>
<dbReference type="PROSITE" id="PS01124">
    <property type="entry name" value="HTH_ARAC_FAMILY_2"/>
    <property type="match status" value="1"/>
</dbReference>
<gene>
    <name evidence="5" type="ORF">EAH69_12135</name>
</gene>
<dbReference type="GO" id="GO:0043565">
    <property type="term" value="F:sequence-specific DNA binding"/>
    <property type="evidence" value="ECO:0007669"/>
    <property type="project" value="InterPro"/>
</dbReference>
<keyword evidence="1" id="KW-0805">Transcription regulation</keyword>
<accession>A0A3L9M6U7</accession>
<feature type="transmembrane region" description="Helical" evidence="3">
    <location>
        <begin position="12"/>
        <end position="29"/>
    </location>
</feature>
<dbReference type="SUPFAM" id="SSF46689">
    <property type="entry name" value="Homeodomain-like"/>
    <property type="match status" value="1"/>
</dbReference>
<feature type="domain" description="HTH araC/xylS-type" evidence="4">
    <location>
        <begin position="408"/>
        <end position="512"/>
    </location>
</feature>
<dbReference type="SUPFAM" id="SSF48452">
    <property type="entry name" value="TPR-like"/>
    <property type="match status" value="1"/>
</dbReference>
<feature type="transmembrane region" description="Helical" evidence="3">
    <location>
        <begin position="342"/>
        <end position="360"/>
    </location>
</feature>
<keyword evidence="3" id="KW-0472">Membrane</keyword>
<dbReference type="Proteomes" id="UP000275348">
    <property type="component" value="Unassembled WGS sequence"/>
</dbReference>
<dbReference type="InterPro" id="IPR019734">
    <property type="entry name" value="TPR_rpt"/>
</dbReference>
<keyword evidence="6" id="KW-1185">Reference proteome</keyword>
<dbReference type="InterPro" id="IPR018060">
    <property type="entry name" value="HTH_AraC"/>
</dbReference>
<dbReference type="InterPro" id="IPR011990">
    <property type="entry name" value="TPR-like_helical_dom_sf"/>
</dbReference>
<keyword evidence="2" id="KW-0804">Transcription</keyword>
<dbReference type="InterPro" id="IPR009057">
    <property type="entry name" value="Homeodomain-like_sf"/>
</dbReference>
<evidence type="ECO:0000313" key="6">
    <source>
        <dbReference type="Proteomes" id="UP000275348"/>
    </source>
</evidence>